<keyword evidence="1" id="KW-0456">Lyase</keyword>
<dbReference type="AlphaFoldDB" id="A0A2A2IE32"/>
<dbReference type="InterPro" id="IPR013024">
    <property type="entry name" value="GGCT-like"/>
</dbReference>
<dbReference type="InterPro" id="IPR036568">
    <property type="entry name" value="GGCT-like_sf"/>
</dbReference>
<evidence type="ECO:0000256" key="3">
    <source>
        <dbReference type="PIRSR" id="PIRSR617939-2"/>
    </source>
</evidence>
<evidence type="ECO:0000313" key="6">
    <source>
        <dbReference type="Proteomes" id="UP000218887"/>
    </source>
</evidence>
<dbReference type="InterPro" id="IPR017939">
    <property type="entry name" value="G-Glutamylcylcotransferase"/>
</dbReference>
<dbReference type="PANTHER" id="PTHR12935:SF0">
    <property type="entry name" value="GAMMA-GLUTAMYLCYCLOTRANSFERASE"/>
    <property type="match status" value="1"/>
</dbReference>
<reference evidence="5 6" key="1">
    <citation type="submission" date="2017-08" db="EMBL/GenBank/DDBJ databases">
        <title>Virgibacillus indicus sp. nov. and Virgibacillus profoundi sp. nov, two moderately halophilic bacteria isolated from marine sediment by using the Microfluidic Streak Plate.</title>
        <authorList>
            <person name="Xu B."/>
            <person name="Hu B."/>
            <person name="Wang J."/>
            <person name="Zhu Y."/>
            <person name="Huang L."/>
            <person name="Du W."/>
            <person name="Huang Y."/>
        </authorList>
    </citation>
    <scope>NUCLEOTIDE SEQUENCE [LARGE SCALE GENOMIC DNA]</scope>
    <source>
        <strain evidence="5 6">IO3-P3-H5</strain>
    </source>
</reference>
<dbReference type="SUPFAM" id="SSF110857">
    <property type="entry name" value="Gamma-glutamyl cyclotransferase-like"/>
    <property type="match status" value="2"/>
</dbReference>
<dbReference type="GO" id="GO:0003839">
    <property type="term" value="F:gamma-glutamylcyclotransferase activity"/>
    <property type="evidence" value="ECO:0007669"/>
    <property type="project" value="InterPro"/>
</dbReference>
<dbReference type="Pfam" id="PF13772">
    <property type="entry name" value="AIG2_2"/>
    <property type="match status" value="1"/>
</dbReference>
<accession>A0A2A2IE32</accession>
<dbReference type="PANTHER" id="PTHR12935">
    <property type="entry name" value="GAMMA-GLUTAMYLCYCLOTRANSFERASE"/>
    <property type="match status" value="1"/>
</dbReference>
<feature type="binding site" evidence="3">
    <location>
        <position position="272"/>
    </location>
    <ligand>
        <name>substrate</name>
    </ligand>
</feature>
<sequence>MLCITWVIILLTGNERRDILKAIFVYGTLRKNEKNHHYLNKAVCLYEQAWIHGKLFDTKKGYPVMKEVNGEKIYGEVYQVSDEQLATINQLEGYTEDGPNNLYERKTVTVHVDNEKKLEAITYITGKSLADSNLTIPFGDWKVYQYLKNKPLYYFAYGSCMDDDRFKLANVQHYFQSVSGKGVLDNHGFRFSRSSSDGGKADIIESPGEIIEGVVYKILVDAMDYLYEREGVFVNAYRPAVVSLQLNNSEIIEAITFIGTEKADETKPTIKYATEIIRGAEGILSDHYIEKLKQRINKLTLFS</sequence>
<evidence type="ECO:0000256" key="2">
    <source>
        <dbReference type="PIRSR" id="PIRSR617939-1"/>
    </source>
</evidence>
<dbReference type="EMBL" id="NPOA01000007">
    <property type="protein sequence ID" value="PAV29405.1"/>
    <property type="molecule type" value="Genomic_DNA"/>
</dbReference>
<evidence type="ECO:0000313" key="5">
    <source>
        <dbReference type="EMBL" id="PAV29405.1"/>
    </source>
</evidence>
<protein>
    <recommendedName>
        <fullName evidence="4">Gamma-glutamylcyclotransferase AIG2-like domain-containing protein</fullName>
    </recommendedName>
</protein>
<feature type="domain" description="Gamma-glutamylcyclotransferase AIG2-like" evidence="4">
    <location>
        <begin position="23"/>
        <end position="142"/>
    </location>
</feature>
<organism evidence="5 6">
    <name type="scientific">Virgibacillus profundi</name>
    <dbReference type="NCBI Taxonomy" id="2024555"/>
    <lineage>
        <taxon>Bacteria</taxon>
        <taxon>Bacillati</taxon>
        <taxon>Bacillota</taxon>
        <taxon>Bacilli</taxon>
        <taxon>Bacillales</taxon>
        <taxon>Bacillaceae</taxon>
        <taxon>Virgibacillus</taxon>
    </lineage>
</organism>
<dbReference type="Proteomes" id="UP000218887">
    <property type="component" value="Unassembled WGS sequence"/>
</dbReference>
<gene>
    <name evidence="5" type="ORF">CIL05_11090</name>
</gene>
<dbReference type="InterPro" id="IPR009288">
    <property type="entry name" value="AIG2-like_dom"/>
</dbReference>
<keyword evidence="6" id="KW-1185">Reference proteome</keyword>
<comment type="caution">
    <text evidence="5">The sequence shown here is derived from an EMBL/GenBank/DDBJ whole genome shotgun (WGS) entry which is preliminary data.</text>
</comment>
<dbReference type="CDD" id="cd06661">
    <property type="entry name" value="GGCT_like"/>
    <property type="match status" value="2"/>
</dbReference>
<evidence type="ECO:0000256" key="1">
    <source>
        <dbReference type="ARBA" id="ARBA00023239"/>
    </source>
</evidence>
<feature type="active site" description="Proton acceptor" evidence="2">
    <location>
        <position position="230"/>
    </location>
</feature>
<feature type="binding site" evidence="3">
    <location>
        <begin position="154"/>
        <end position="159"/>
    </location>
    <ligand>
        <name>substrate</name>
    </ligand>
</feature>
<evidence type="ECO:0000259" key="4">
    <source>
        <dbReference type="Pfam" id="PF06094"/>
    </source>
</evidence>
<dbReference type="Gene3D" id="3.10.490.10">
    <property type="entry name" value="Gamma-glutamyl cyclotransferase-like"/>
    <property type="match status" value="2"/>
</dbReference>
<dbReference type="OrthoDB" id="8538589at2"/>
<proteinExistence type="predicted"/>
<name>A0A2A2IE32_9BACI</name>
<dbReference type="Pfam" id="PF06094">
    <property type="entry name" value="GGACT"/>
    <property type="match status" value="1"/>
</dbReference>